<accession>A0ABW0FNV2</accession>
<feature type="domain" description="PIN" evidence="1">
    <location>
        <begin position="5"/>
        <end position="117"/>
    </location>
</feature>
<comment type="caution">
    <text evidence="2">The sequence shown here is derived from an EMBL/GenBank/DDBJ whole genome shotgun (WGS) entry which is preliminary data.</text>
</comment>
<name>A0ABW0FNV2_9CAUL</name>
<evidence type="ECO:0000313" key="3">
    <source>
        <dbReference type="Proteomes" id="UP001596152"/>
    </source>
</evidence>
<sequence length="132" mass="13959">MKITADTNVLIRAVLDDDPKQSEMARSILAEAEAIYVPLPVLCEFAWVLRQGRQLASSEVAAEIRALMNASTVIADRLAVEAGLAVADAGGDFADGVIAHEGRGMGSETFVSFDKKAVRLLSDAGLSARLLS</sequence>
<dbReference type="RefSeq" id="WP_374037231.1">
    <property type="nucleotide sequence ID" value="NZ_CP169082.1"/>
</dbReference>
<dbReference type="InterPro" id="IPR029060">
    <property type="entry name" value="PIN-like_dom_sf"/>
</dbReference>
<dbReference type="Gene3D" id="3.40.50.1010">
    <property type="entry name" value="5'-nuclease"/>
    <property type="match status" value="1"/>
</dbReference>
<dbReference type="PANTHER" id="PTHR39664">
    <property type="match status" value="1"/>
</dbReference>
<organism evidence="2 3">
    <name type="scientific">Brevundimonas staleyi</name>
    <dbReference type="NCBI Taxonomy" id="74326"/>
    <lineage>
        <taxon>Bacteria</taxon>
        <taxon>Pseudomonadati</taxon>
        <taxon>Pseudomonadota</taxon>
        <taxon>Alphaproteobacteria</taxon>
        <taxon>Caulobacterales</taxon>
        <taxon>Caulobacteraceae</taxon>
        <taxon>Brevundimonas</taxon>
    </lineage>
</organism>
<evidence type="ECO:0000313" key="2">
    <source>
        <dbReference type="EMBL" id="MFC5343056.1"/>
    </source>
</evidence>
<reference evidence="3" key="1">
    <citation type="journal article" date="2019" name="Int. J. Syst. Evol. Microbiol.">
        <title>The Global Catalogue of Microorganisms (GCM) 10K type strain sequencing project: providing services to taxonomists for standard genome sequencing and annotation.</title>
        <authorList>
            <consortium name="The Broad Institute Genomics Platform"/>
            <consortium name="The Broad Institute Genome Sequencing Center for Infectious Disease"/>
            <person name="Wu L."/>
            <person name="Ma J."/>
        </authorList>
    </citation>
    <scope>NUCLEOTIDE SEQUENCE [LARGE SCALE GENOMIC DNA]</scope>
    <source>
        <strain evidence="3">JCM 12125</strain>
    </source>
</reference>
<dbReference type="Pfam" id="PF01850">
    <property type="entry name" value="PIN"/>
    <property type="match status" value="1"/>
</dbReference>
<dbReference type="CDD" id="cd18683">
    <property type="entry name" value="PIN_VapC-like"/>
    <property type="match status" value="1"/>
</dbReference>
<evidence type="ECO:0000259" key="1">
    <source>
        <dbReference type="Pfam" id="PF01850"/>
    </source>
</evidence>
<protein>
    <submittedName>
        <fullName evidence="2">Type II toxin-antitoxin system VapC family toxin</fullName>
    </submittedName>
</protein>
<dbReference type="SUPFAM" id="SSF88723">
    <property type="entry name" value="PIN domain-like"/>
    <property type="match status" value="1"/>
</dbReference>
<keyword evidence="3" id="KW-1185">Reference proteome</keyword>
<proteinExistence type="predicted"/>
<dbReference type="EMBL" id="JBHSLF010000008">
    <property type="protein sequence ID" value="MFC5343056.1"/>
    <property type="molecule type" value="Genomic_DNA"/>
</dbReference>
<dbReference type="PANTHER" id="PTHR39664:SF2">
    <property type="entry name" value="NUCLEIC ACID-BINDING PROTEIN, CONTAINING PIN DOMAIN-RELATED"/>
    <property type="match status" value="1"/>
</dbReference>
<gene>
    <name evidence="2" type="ORF">ACFPIE_03960</name>
</gene>
<dbReference type="InterPro" id="IPR002716">
    <property type="entry name" value="PIN_dom"/>
</dbReference>
<dbReference type="Proteomes" id="UP001596152">
    <property type="component" value="Unassembled WGS sequence"/>
</dbReference>